<protein>
    <recommendedName>
        <fullName evidence="10">Protein-export membrane protein SecF</fullName>
    </recommendedName>
</protein>
<evidence type="ECO:0000256" key="8">
    <source>
        <dbReference type="ARBA" id="ARBA00023010"/>
    </source>
</evidence>
<gene>
    <name evidence="10 12" type="primary">secF</name>
    <name evidence="12" type="ORF">COU81_01365</name>
</gene>
<keyword evidence="7 10" id="KW-1133">Transmembrane helix</keyword>
<keyword evidence="4" id="KW-0997">Cell inner membrane</keyword>
<sequence length="296" mass="32940">MLRIIQNRKYYFFISGVLVLASLISIGMFGLKLGIDFTGGSLMEITFLENQPANNIVTEKLLPFELGEINLQPAGEKDLILRLKEVDEDTHQKILQTLEDEFKGVEEQRFESVGPVIGQELKSRSFYGIIMVLIAIISYIAFAFRKVSRPVASWKFGVAAIIALFHDVIIPVGVFSLLGHYKGVEVGLLFVTALLTVLGFSVHDSIVVFDRIRETLRREGGAHFEGVANKSVNITIARSLNTSFTTLLVLVTIFLFGGETIKYFALTLIIGIVAGTYSSIFIASTVLAWWEGRRKK</sequence>
<dbReference type="Pfam" id="PF02355">
    <property type="entry name" value="SecD_SecF_C"/>
    <property type="match status" value="1"/>
</dbReference>
<feature type="transmembrane region" description="Helical" evidence="10">
    <location>
        <begin position="263"/>
        <end position="290"/>
    </location>
</feature>
<comment type="caution">
    <text evidence="12">The sequence shown here is derived from an EMBL/GenBank/DDBJ whole genome shotgun (WGS) entry which is preliminary data.</text>
</comment>
<comment type="subunit">
    <text evidence="10">Forms a complex with SecD. Part of the essential Sec protein translocation apparatus which comprises SecA, SecYEG and auxiliary proteins SecDF. Other proteins may also be involved.</text>
</comment>
<dbReference type="Proteomes" id="UP000231450">
    <property type="component" value="Unassembled WGS sequence"/>
</dbReference>
<feature type="domain" description="SSD" evidence="11">
    <location>
        <begin position="125"/>
        <end position="289"/>
    </location>
</feature>
<keyword evidence="6 10" id="KW-0653">Protein transport</keyword>
<comment type="similarity">
    <text evidence="10">Belongs to the SecD/SecF family. SecF subfamily.</text>
</comment>
<comment type="subcellular location">
    <subcellularLocation>
        <location evidence="1 10">Cell membrane</location>
        <topology evidence="1 10">Multi-pass membrane protein</topology>
    </subcellularLocation>
</comment>
<feature type="transmembrane region" description="Helical" evidence="10">
    <location>
        <begin position="187"/>
        <end position="209"/>
    </location>
</feature>
<evidence type="ECO:0000256" key="7">
    <source>
        <dbReference type="ARBA" id="ARBA00022989"/>
    </source>
</evidence>
<dbReference type="PROSITE" id="PS50156">
    <property type="entry name" value="SSD"/>
    <property type="match status" value="1"/>
</dbReference>
<keyword evidence="8 10" id="KW-0811">Translocation</keyword>
<dbReference type="PANTHER" id="PTHR30081">
    <property type="entry name" value="PROTEIN-EXPORT MEMBRANE PROTEIN SEC"/>
    <property type="match status" value="1"/>
</dbReference>
<keyword evidence="5 10" id="KW-0812">Transmembrane</keyword>
<evidence type="ECO:0000256" key="5">
    <source>
        <dbReference type="ARBA" id="ARBA00022692"/>
    </source>
</evidence>
<dbReference type="InterPro" id="IPR022813">
    <property type="entry name" value="SecD/SecF_arch_bac"/>
</dbReference>
<comment type="function">
    <text evidence="10">Part of the Sec protein translocase complex. Interacts with the SecYEG preprotein conducting channel. SecDF uses the proton motive force (PMF) to complete protein translocation after the ATP-dependent function of SecA.</text>
</comment>
<feature type="transmembrane region" description="Helical" evidence="10">
    <location>
        <begin position="240"/>
        <end position="257"/>
    </location>
</feature>
<evidence type="ECO:0000313" key="12">
    <source>
        <dbReference type="EMBL" id="PJE58322.1"/>
    </source>
</evidence>
<evidence type="ECO:0000256" key="6">
    <source>
        <dbReference type="ARBA" id="ARBA00022927"/>
    </source>
</evidence>
<dbReference type="PRINTS" id="PR01755">
    <property type="entry name" value="SECFTRNLCASE"/>
</dbReference>
<evidence type="ECO:0000256" key="3">
    <source>
        <dbReference type="ARBA" id="ARBA00022475"/>
    </source>
</evidence>
<name>A0A2M8KEG9_9BACT</name>
<keyword evidence="3 10" id="KW-1003">Cell membrane</keyword>
<dbReference type="InterPro" id="IPR005665">
    <property type="entry name" value="SecF_bac"/>
</dbReference>
<evidence type="ECO:0000256" key="10">
    <source>
        <dbReference type="HAMAP-Rule" id="MF_01464"/>
    </source>
</evidence>
<feature type="transmembrane region" description="Helical" evidence="10">
    <location>
        <begin position="125"/>
        <end position="144"/>
    </location>
</feature>
<dbReference type="GO" id="GO:0043952">
    <property type="term" value="P:protein transport by the Sec complex"/>
    <property type="evidence" value="ECO:0007669"/>
    <property type="project" value="UniProtKB-UniRule"/>
</dbReference>
<evidence type="ECO:0000256" key="9">
    <source>
        <dbReference type="ARBA" id="ARBA00023136"/>
    </source>
</evidence>
<proteinExistence type="inferred from homology"/>
<dbReference type="GO" id="GO:0015450">
    <property type="term" value="F:protein-transporting ATPase activity"/>
    <property type="evidence" value="ECO:0007669"/>
    <property type="project" value="InterPro"/>
</dbReference>
<dbReference type="InterPro" id="IPR022645">
    <property type="entry name" value="SecD/SecF_bac"/>
</dbReference>
<keyword evidence="9 10" id="KW-0472">Membrane</keyword>
<feature type="transmembrane region" description="Helical" evidence="10">
    <location>
        <begin position="156"/>
        <end position="181"/>
    </location>
</feature>
<dbReference type="AlphaFoldDB" id="A0A2M8KEG9"/>
<accession>A0A2M8KEG9</accession>
<dbReference type="Gene3D" id="1.20.1640.10">
    <property type="entry name" value="Multidrug efflux transporter AcrB transmembrane domain"/>
    <property type="match status" value="1"/>
</dbReference>
<evidence type="ECO:0000256" key="4">
    <source>
        <dbReference type="ARBA" id="ARBA00022519"/>
    </source>
</evidence>
<organism evidence="12 13">
    <name type="scientific">Candidatus Portnoybacteria bacterium CG10_big_fil_rev_8_21_14_0_10_36_7</name>
    <dbReference type="NCBI Taxonomy" id="1974812"/>
    <lineage>
        <taxon>Bacteria</taxon>
        <taxon>Candidatus Portnoyibacteriota</taxon>
    </lineage>
</organism>
<dbReference type="GO" id="GO:0005886">
    <property type="term" value="C:plasma membrane"/>
    <property type="evidence" value="ECO:0007669"/>
    <property type="project" value="UniProtKB-SubCell"/>
</dbReference>
<dbReference type="NCBIfam" id="TIGR00966">
    <property type="entry name" value="transloc_SecF"/>
    <property type="match status" value="1"/>
</dbReference>
<dbReference type="HAMAP" id="MF_01464_B">
    <property type="entry name" value="SecF_B"/>
    <property type="match status" value="1"/>
</dbReference>
<dbReference type="InterPro" id="IPR022646">
    <property type="entry name" value="SecD/SecF_CS"/>
</dbReference>
<evidence type="ECO:0000256" key="2">
    <source>
        <dbReference type="ARBA" id="ARBA00022448"/>
    </source>
</evidence>
<evidence type="ECO:0000259" key="11">
    <source>
        <dbReference type="PROSITE" id="PS50156"/>
    </source>
</evidence>
<reference evidence="13" key="1">
    <citation type="submission" date="2017-09" db="EMBL/GenBank/DDBJ databases">
        <title>Depth-based differentiation of microbial function through sediment-hosted aquifers and enrichment of novel symbionts in the deep terrestrial subsurface.</title>
        <authorList>
            <person name="Probst A.J."/>
            <person name="Ladd B."/>
            <person name="Jarett J.K."/>
            <person name="Geller-Mcgrath D.E."/>
            <person name="Sieber C.M.K."/>
            <person name="Emerson J.B."/>
            <person name="Anantharaman K."/>
            <person name="Thomas B.C."/>
            <person name="Malmstrom R."/>
            <person name="Stieglmeier M."/>
            <person name="Klingl A."/>
            <person name="Woyke T."/>
            <person name="Ryan C.M."/>
            <person name="Banfield J.F."/>
        </authorList>
    </citation>
    <scope>NUCLEOTIDE SEQUENCE [LARGE SCALE GENOMIC DNA]</scope>
</reference>
<dbReference type="EMBL" id="PFDW01000030">
    <property type="protein sequence ID" value="PJE58322.1"/>
    <property type="molecule type" value="Genomic_DNA"/>
</dbReference>
<keyword evidence="2 10" id="KW-0813">Transport</keyword>
<dbReference type="InterPro" id="IPR000731">
    <property type="entry name" value="SSD"/>
</dbReference>
<dbReference type="SUPFAM" id="SSF82866">
    <property type="entry name" value="Multidrug efflux transporter AcrB transmembrane domain"/>
    <property type="match status" value="1"/>
</dbReference>
<dbReference type="PANTHER" id="PTHR30081:SF8">
    <property type="entry name" value="PROTEIN TRANSLOCASE SUBUNIT SECF"/>
    <property type="match status" value="1"/>
</dbReference>
<dbReference type="InterPro" id="IPR048634">
    <property type="entry name" value="SecD_SecF_C"/>
</dbReference>
<dbReference type="Pfam" id="PF07549">
    <property type="entry name" value="Sec_GG"/>
    <property type="match status" value="1"/>
</dbReference>
<evidence type="ECO:0000313" key="13">
    <source>
        <dbReference type="Proteomes" id="UP000231450"/>
    </source>
</evidence>
<evidence type="ECO:0000256" key="1">
    <source>
        <dbReference type="ARBA" id="ARBA00004651"/>
    </source>
</evidence>
<dbReference type="GO" id="GO:0006605">
    <property type="term" value="P:protein targeting"/>
    <property type="evidence" value="ECO:0007669"/>
    <property type="project" value="UniProtKB-UniRule"/>
</dbReference>
<dbReference type="GO" id="GO:0065002">
    <property type="term" value="P:intracellular protein transmembrane transport"/>
    <property type="evidence" value="ECO:0007669"/>
    <property type="project" value="UniProtKB-UniRule"/>
</dbReference>
<feature type="transmembrane region" description="Helical" evidence="10">
    <location>
        <begin position="12"/>
        <end position="35"/>
    </location>
</feature>